<protein>
    <submittedName>
        <fullName evidence="1">Uncharacterized protein</fullName>
    </submittedName>
</protein>
<dbReference type="PANTHER" id="PTHR23082:SF0">
    <property type="entry name" value="GENERAL TRANSCRIPTION FACTOR 3C POLYPEPTIDE 3"/>
    <property type="match status" value="1"/>
</dbReference>
<keyword evidence="2" id="KW-1185">Reference proteome</keyword>
<name>A0AAW1T339_9CHLO</name>
<evidence type="ECO:0000313" key="1">
    <source>
        <dbReference type="EMBL" id="KAK9863914.1"/>
    </source>
</evidence>
<dbReference type="EMBL" id="JALJOV010000415">
    <property type="protein sequence ID" value="KAK9863914.1"/>
    <property type="molecule type" value="Genomic_DNA"/>
</dbReference>
<proteinExistence type="predicted"/>
<dbReference type="PANTHER" id="PTHR23082">
    <property type="entry name" value="TRANSCRIPTION INITIATION FACTOR IIIC TFIIIC , POLYPEPTIDE 3-RELATED"/>
    <property type="match status" value="1"/>
</dbReference>
<dbReference type="InterPro" id="IPR039340">
    <property type="entry name" value="Tfc4/TFIIIC-102/Sfc4"/>
</dbReference>
<accession>A0AAW1T339</accession>
<dbReference type="AlphaFoldDB" id="A0AAW1T339"/>
<dbReference type="SUPFAM" id="SSF48452">
    <property type="entry name" value="TPR-like"/>
    <property type="match status" value="1"/>
</dbReference>
<dbReference type="GO" id="GO:0000127">
    <property type="term" value="C:transcription factor TFIIIC complex"/>
    <property type="evidence" value="ECO:0007669"/>
    <property type="project" value="TreeGrafter"/>
</dbReference>
<sequence>MTSPMSWPSNFAWLWQCRGRYEEARVLLTEVIGRVPNLLDPYRKLALVVEEQGDRGKALEFCMIAARMAKTNLNLWRRAATLAALSGFNERSLLCLMEILKTDQEDWDARWDLGVLLAEIGETCQAIKGIQKKYQGPEAVDATLESLLAEVYVVNQP</sequence>
<evidence type="ECO:0000313" key="2">
    <source>
        <dbReference type="Proteomes" id="UP001485043"/>
    </source>
</evidence>
<comment type="caution">
    <text evidence="1">The sequence shown here is derived from an EMBL/GenBank/DDBJ whole genome shotgun (WGS) entry which is preliminary data.</text>
</comment>
<organism evidence="1 2">
    <name type="scientific">Apatococcus fuscideae</name>
    <dbReference type="NCBI Taxonomy" id="2026836"/>
    <lineage>
        <taxon>Eukaryota</taxon>
        <taxon>Viridiplantae</taxon>
        <taxon>Chlorophyta</taxon>
        <taxon>core chlorophytes</taxon>
        <taxon>Trebouxiophyceae</taxon>
        <taxon>Chlorellales</taxon>
        <taxon>Chlorellaceae</taxon>
        <taxon>Apatococcus</taxon>
    </lineage>
</organism>
<reference evidence="1 2" key="1">
    <citation type="journal article" date="2024" name="Nat. Commun.">
        <title>Phylogenomics reveals the evolutionary origins of lichenization in chlorophyte algae.</title>
        <authorList>
            <person name="Puginier C."/>
            <person name="Libourel C."/>
            <person name="Otte J."/>
            <person name="Skaloud P."/>
            <person name="Haon M."/>
            <person name="Grisel S."/>
            <person name="Petersen M."/>
            <person name="Berrin J.G."/>
            <person name="Delaux P.M."/>
            <person name="Dal Grande F."/>
            <person name="Keller J."/>
        </authorList>
    </citation>
    <scope>NUCLEOTIDE SEQUENCE [LARGE SCALE GENOMIC DNA]</scope>
    <source>
        <strain evidence="1 2">SAG 2523</strain>
    </source>
</reference>
<gene>
    <name evidence="1" type="ORF">WJX84_005814</name>
</gene>
<dbReference type="Proteomes" id="UP001485043">
    <property type="component" value="Unassembled WGS sequence"/>
</dbReference>
<dbReference type="GO" id="GO:0006383">
    <property type="term" value="P:transcription by RNA polymerase III"/>
    <property type="evidence" value="ECO:0007669"/>
    <property type="project" value="InterPro"/>
</dbReference>
<dbReference type="InterPro" id="IPR011990">
    <property type="entry name" value="TPR-like_helical_dom_sf"/>
</dbReference>
<dbReference type="Gene3D" id="1.25.40.10">
    <property type="entry name" value="Tetratricopeptide repeat domain"/>
    <property type="match status" value="1"/>
</dbReference>